<comment type="similarity">
    <text evidence="2">Belongs to the nitronate monooxygenase family. NMO class I subfamily.</text>
</comment>
<dbReference type="PANTHER" id="PTHR42747">
    <property type="entry name" value="NITRONATE MONOOXYGENASE-RELATED"/>
    <property type="match status" value="1"/>
</dbReference>
<keyword evidence="3" id="KW-0216">Detoxification</keyword>
<evidence type="ECO:0000256" key="10">
    <source>
        <dbReference type="ARBA" id="ARBA00049401"/>
    </source>
</evidence>
<evidence type="ECO:0000313" key="12">
    <source>
        <dbReference type="EMBL" id="ALG69610.1"/>
    </source>
</evidence>
<keyword evidence="5" id="KW-0288">FMN</keyword>
<dbReference type="GO" id="GO:0018580">
    <property type="term" value="F:nitronate monooxygenase activity"/>
    <property type="evidence" value="ECO:0007669"/>
    <property type="project" value="InterPro"/>
</dbReference>
<organism evidence="12 13">
    <name type="scientific">Azospirillum thiophilum</name>
    <dbReference type="NCBI Taxonomy" id="528244"/>
    <lineage>
        <taxon>Bacteria</taxon>
        <taxon>Pseudomonadati</taxon>
        <taxon>Pseudomonadota</taxon>
        <taxon>Alphaproteobacteria</taxon>
        <taxon>Rhodospirillales</taxon>
        <taxon>Azospirillaceae</taxon>
        <taxon>Azospirillum</taxon>
    </lineage>
</organism>
<dbReference type="PANTHER" id="PTHR42747:SF3">
    <property type="entry name" value="NITRONATE MONOOXYGENASE-RELATED"/>
    <property type="match status" value="1"/>
</dbReference>
<keyword evidence="13" id="KW-1185">Reference proteome</keyword>
<accession>A0AAC8ZT04</accession>
<keyword evidence="7" id="KW-0560">Oxidoreductase</keyword>
<reference evidence="13" key="1">
    <citation type="submission" date="2015-08" db="EMBL/GenBank/DDBJ databases">
        <title>Complete Genome Sequence of Azospirillum thiophilum BV-S.</title>
        <authorList>
            <person name="Fomenkov A."/>
            <person name="Vincze T."/>
            <person name="Grabovich M."/>
            <person name="Dubinina G."/>
            <person name="Orlova M."/>
            <person name="Belousova E."/>
            <person name="Roberts R.J."/>
        </authorList>
    </citation>
    <scope>NUCLEOTIDE SEQUENCE [LARGE SCALE GENOMIC DNA]</scope>
    <source>
        <strain evidence="13">BV-S</strain>
    </source>
</reference>
<evidence type="ECO:0000256" key="7">
    <source>
        <dbReference type="ARBA" id="ARBA00023002"/>
    </source>
</evidence>
<keyword evidence="4" id="KW-0285">Flavoprotein</keyword>
<comment type="cofactor">
    <cofactor evidence="1">
        <name>FMN</name>
        <dbReference type="ChEBI" id="CHEBI:58210"/>
    </cofactor>
</comment>
<dbReference type="CDD" id="cd04730">
    <property type="entry name" value="NPD_like"/>
    <property type="match status" value="1"/>
</dbReference>
<gene>
    <name evidence="12" type="ORF">AL072_00210</name>
</gene>
<evidence type="ECO:0000256" key="1">
    <source>
        <dbReference type="ARBA" id="ARBA00001917"/>
    </source>
</evidence>
<dbReference type="Proteomes" id="UP000069935">
    <property type="component" value="Chromosome 1"/>
</dbReference>
<dbReference type="InterPro" id="IPR013785">
    <property type="entry name" value="Aldolase_TIM"/>
</dbReference>
<dbReference type="AlphaFoldDB" id="A0AAC8ZT04"/>
<sequence>MPSHSESVSRLGLRSPVIQAPMAGGGDTAALVAAVNEAGGLGFVGAAYLTDAQIRERARDIRSRTALPFGINLFAPTPEPPPVPPAVLAEALARVAPFHAELGLPEPEAPAYAGDGFGRQFAALLDSGAAFYSVTFGLPPADSVAAAKARGMRVLGTATTVAEAVALERAGVDAVVAQGSEAGGHRGSFIGDPAANLVGTMALVPLVADAVGVPVIASGGIMDGRGIAAALALGAAAVQMGTVFLTTGEAGIPEAHKAAILAAGEQMAGEAAAGEERTRVTRAFSGRPARGIVNRFMDMVEDPQAPGAVLPFPLQNTLTRPLRTAAGKAGRAEFLSLWAGQGLQMARRLPAGELVAELLRGTEAARRGLAG</sequence>
<dbReference type="FunFam" id="3.20.20.70:FF:000154">
    <property type="entry name" value="Probable nitronate monooxygenase"/>
    <property type="match status" value="1"/>
</dbReference>
<dbReference type="KEGG" id="ati:AL072_00210"/>
<dbReference type="GO" id="GO:0009636">
    <property type="term" value="P:response to toxic substance"/>
    <property type="evidence" value="ECO:0007669"/>
    <property type="project" value="UniProtKB-KW"/>
</dbReference>
<reference evidence="12 13" key="2">
    <citation type="journal article" date="2016" name="Genome Announc.">
        <title>Complete Genome Sequence of a Strain of Azospirillum thiophilum Isolated from a Sulfide Spring.</title>
        <authorList>
            <person name="Fomenkov A."/>
            <person name="Vincze T."/>
            <person name="Grabovich M."/>
            <person name="Anton B.P."/>
            <person name="Dubinina G."/>
            <person name="Orlova M."/>
            <person name="Belousova E."/>
            <person name="Roberts R.J."/>
        </authorList>
    </citation>
    <scope>NUCLEOTIDE SEQUENCE [LARGE SCALE GENOMIC DNA]</scope>
    <source>
        <strain evidence="12 13">BV-S</strain>
    </source>
</reference>
<keyword evidence="6" id="KW-0547">Nucleotide-binding</keyword>
<evidence type="ECO:0000256" key="2">
    <source>
        <dbReference type="ARBA" id="ARBA00009881"/>
    </source>
</evidence>
<dbReference type="InterPro" id="IPR004136">
    <property type="entry name" value="NMO"/>
</dbReference>
<proteinExistence type="inferred from homology"/>
<evidence type="ECO:0000256" key="4">
    <source>
        <dbReference type="ARBA" id="ARBA00022630"/>
    </source>
</evidence>
<evidence type="ECO:0000256" key="11">
    <source>
        <dbReference type="ARBA" id="ARBA00067136"/>
    </source>
</evidence>
<dbReference type="Gene3D" id="3.20.20.70">
    <property type="entry name" value="Aldolase class I"/>
    <property type="match status" value="1"/>
</dbReference>
<evidence type="ECO:0000256" key="8">
    <source>
        <dbReference type="ARBA" id="ARBA00023033"/>
    </source>
</evidence>
<dbReference type="EMBL" id="CP012401">
    <property type="protein sequence ID" value="ALG69610.1"/>
    <property type="molecule type" value="Genomic_DNA"/>
</dbReference>
<dbReference type="RefSeq" id="WP_045582651.1">
    <property type="nucleotide sequence ID" value="NZ_CP012401.1"/>
</dbReference>
<dbReference type="SUPFAM" id="SSF51412">
    <property type="entry name" value="Inosine monophosphate dehydrogenase (IMPDH)"/>
    <property type="match status" value="1"/>
</dbReference>
<dbReference type="GO" id="GO:0000166">
    <property type="term" value="F:nucleotide binding"/>
    <property type="evidence" value="ECO:0007669"/>
    <property type="project" value="UniProtKB-KW"/>
</dbReference>
<evidence type="ECO:0000313" key="13">
    <source>
        <dbReference type="Proteomes" id="UP000069935"/>
    </source>
</evidence>
<name>A0AAC8ZT04_9PROT</name>
<evidence type="ECO:0000256" key="3">
    <source>
        <dbReference type="ARBA" id="ARBA00022575"/>
    </source>
</evidence>
<evidence type="ECO:0000256" key="5">
    <source>
        <dbReference type="ARBA" id="ARBA00022643"/>
    </source>
</evidence>
<dbReference type="Pfam" id="PF03060">
    <property type="entry name" value="NMO"/>
    <property type="match status" value="1"/>
</dbReference>
<evidence type="ECO:0000256" key="9">
    <source>
        <dbReference type="ARBA" id="ARBA00031155"/>
    </source>
</evidence>
<evidence type="ECO:0000256" key="6">
    <source>
        <dbReference type="ARBA" id="ARBA00022741"/>
    </source>
</evidence>
<keyword evidence="8 12" id="KW-0503">Monooxygenase</keyword>
<comment type="catalytic activity">
    <reaction evidence="10">
        <text>3 propionate 3-nitronate + 3 O2 + H2O = 3 3-oxopropanoate + 2 nitrate + nitrite + H2O2 + 3 H(+)</text>
        <dbReference type="Rhea" id="RHEA:57332"/>
        <dbReference type="ChEBI" id="CHEBI:15377"/>
        <dbReference type="ChEBI" id="CHEBI:15378"/>
        <dbReference type="ChEBI" id="CHEBI:15379"/>
        <dbReference type="ChEBI" id="CHEBI:16240"/>
        <dbReference type="ChEBI" id="CHEBI:16301"/>
        <dbReference type="ChEBI" id="CHEBI:17632"/>
        <dbReference type="ChEBI" id="CHEBI:33190"/>
        <dbReference type="ChEBI" id="CHEBI:136067"/>
    </reaction>
</comment>
<protein>
    <recommendedName>
        <fullName evidence="11">Nitronate monooxygenase</fullName>
    </recommendedName>
    <alternativeName>
        <fullName evidence="9">Propionate 3-nitronate monooxygenase</fullName>
    </alternativeName>
</protein>